<dbReference type="Gene3D" id="3.40.50.10810">
    <property type="entry name" value="Tandem AAA-ATPase domain"/>
    <property type="match status" value="1"/>
</dbReference>
<dbReference type="SMART" id="SM00490">
    <property type="entry name" value="HELICc"/>
    <property type="match status" value="1"/>
</dbReference>
<feature type="domain" description="Helicase C-terminal" evidence="6">
    <location>
        <begin position="473"/>
        <end position="631"/>
    </location>
</feature>
<dbReference type="PANTHER" id="PTHR45766">
    <property type="entry name" value="DNA ANNEALING HELICASE AND ENDONUCLEASE ZRANB3 FAMILY MEMBER"/>
    <property type="match status" value="1"/>
</dbReference>
<protein>
    <submittedName>
        <fullName evidence="7">DNA/RNA helicase, superfamily II, SNF2 family</fullName>
    </submittedName>
</protein>
<dbReference type="OrthoDB" id="9814088at2"/>
<gene>
    <name evidence="7" type="ORF">SaccyDRAFT_1695</name>
</gene>
<evidence type="ECO:0000259" key="6">
    <source>
        <dbReference type="PROSITE" id="PS51194"/>
    </source>
</evidence>
<dbReference type="Gene3D" id="3.40.50.300">
    <property type="entry name" value="P-loop containing nucleotide triphosphate hydrolases"/>
    <property type="match status" value="1"/>
</dbReference>
<dbReference type="SUPFAM" id="SSF52540">
    <property type="entry name" value="P-loop containing nucleoside triphosphate hydrolases"/>
    <property type="match status" value="2"/>
</dbReference>
<name>H5XHA8_9PSEU</name>
<dbReference type="CDD" id="cd18011">
    <property type="entry name" value="DEXDc_RapA"/>
    <property type="match status" value="1"/>
</dbReference>
<evidence type="ECO:0000256" key="1">
    <source>
        <dbReference type="ARBA" id="ARBA00022741"/>
    </source>
</evidence>
<evidence type="ECO:0000313" key="8">
    <source>
        <dbReference type="Proteomes" id="UP000002791"/>
    </source>
</evidence>
<keyword evidence="1" id="KW-0547">Nucleotide-binding</keyword>
<dbReference type="InterPro" id="IPR049730">
    <property type="entry name" value="SNF2/RAD54-like_C"/>
</dbReference>
<keyword evidence="8" id="KW-1185">Reference proteome</keyword>
<dbReference type="InterPro" id="IPR014001">
    <property type="entry name" value="Helicase_ATP-bd"/>
</dbReference>
<dbReference type="STRING" id="882082.SaccyDRAFT_1695"/>
<dbReference type="Pfam" id="PF00270">
    <property type="entry name" value="DEAD"/>
    <property type="match status" value="1"/>
</dbReference>
<dbReference type="GO" id="GO:0003676">
    <property type="term" value="F:nucleic acid binding"/>
    <property type="evidence" value="ECO:0007669"/>
    <property type="project" value="InterPro"/>
</dbReference>
<dbReference type="EMBL" id="CM001440">
    <property type="protein sequence ID" value="EHR60593.1"/>
    <property type="molecule type" value="Genomic_DNA"/>
</dbReference>
<dbReference type="InterPro" id="IPR038718">
    <property type="entry name" value="SNF2-like_sf"/>
</dbReference>
<proteinExistence type="predicted"/>
<dbReference type="PANTHER" id="PTHR45766:SF6">
    <property type="entry name" value="SWI_SNF-RELATED MATRIX-ASSOCIATED ACTIN-DEPENDENT REGULATOR OF CHROMATIN SUBFAMILY A-LIKE PROTEIN 1"/>
    <property type="match status" value="1"/>
</dbReference>
<dbReference type="eggNOG" id="COG0553">
    <property type="taxonomic scope" value="Bacteria"/>
</dbReference>
<feature type="domain" description="Helicase ATP-binding" evidence="5">
    <location>
        <begin position="108"/>
        <end position="285"/>
    </location>
</feature>
<evidence type="ECO:0000259" key="5">
    <source>
        <dbReference type="PROSITE" id="PS51192"/>
    </source>
</evidence>
<dbReference type="InterPro" id="IPR027417">
    <property type="entry name" value="P-loop_NTPase"/>
</dbReference>
<keyword evidence="3 7" id="KW-0347">Helicase</keyword>
<evidence type="ECO:0000313" key="7">
    <source>
        <dbReference type="EMBL" id="EHR60593.1"/>
    </source>
</evidence>
<evidence type="ECO:0000256" key="2">
    <source>
        <dbReference type="ARBA" id="ARBA00022801"/>
    </source>
</evidence>
<keyword evidence="4" id="KW-0067">ATP-binding</keyword>
<dbReference type="GO" id="GO:0004386">
    <property type="term" value="F:helicase activity"/>
    <property type="evidence" value="ECO:0007669"/>
    <property type="project" value="UniProtKB-KW"/>
</dbReference>
<dbReference type="HOGENOM" id="CLU_009866_1_0_11"/>
<dbReference type="InterPro" id="IPR011545">
    <property type="entry name" value="DEAD/DEAH_box_helicase_dom"/>
</dbReference>
<dbReference type="InterPro" id="IPR001650">
    <property type="entry name" value="Helicase_C-like"/>
</dbReference>
<organism evidence="7 8">
    <name type="scientific">Saccharomonospora cyanea NA-134</name>
    <dbReference type="NCBI Taxonomy" id="882082"/>
    <lineage>
        <taxon>Bacteria</taxon>
        <taxon>Bacillati</taxon>
        <taxon>Actinomycetota</taxon>
        <taxon>Actinomycetes</taxon>
        <taxon>Pseudonocardiales</taxon>
        <taxon>Pseudonocardiaceae</taxon>
        <taxon>Saccharomonospora</taxon>
    </lineage>
</organism>
<dbReference type="PROSITE" id="PS51194">
    <property type="entry name" value="HELICASE_CTER"/>
    <property type="match status" value="1"/>
</dbReference>
<dbReference type="InterPro" id="IPR057342">
    <property type="entry name" value="DEXDc_RapA"/>
</dbReference>
<evidence type="ECO:0000256" key="3">
    <source>
        <dbReference type="ARBA" id="ARBA00022806"/>
    </source>
</evidence>
<dbReference type="Pfam" id="PF00271">
    <property type="entry name" value="Helicase_C"/>
    <property type="match status" value="1"/>
</dbReference>
<keyword evidence="2" id="KW-0378">Hydrolase</keyword>
<dbReference type="SMART" id="SM00487">
    <property type="entry name" value="DEXDc"/>
    <property type="match status" value="1"/>
</dbReference>
<dbReference type="AlphaFoldDB" id="H5XHA8"/>
<evidence type="ECO:0000256" key="4">
    <source>
        <dbReference type="ARBA" id="ARBA00022840"/>
    </source>
</evidence>
<dbReference type="PROSITE" id="PS51192">
    <property type="entry name" value="HELICASE_ATP_BIND_1"/>
    <property type="match status" value="1"/>
</dbReference>
<reference evidence="7 8" key="1">
    <citation type="submission" date="2011-11" db="EMBL/GenBank/DDBJ databases">
        <title>The Noncontiguous Finished sequence of Saccharomonospora cyanea NA-134.</title>
        <authorList>
            <consortium name="US DOE Joint Genome Institute"/>
            <person name="Lucas S."/>
            <person name="Han J."/>
            <person name="Lapidus A."/>
            <person name="Cheng J.-F."/>
            <person name="Goodwin L."/>
            <person name="Pitluck S."/>
            <person name="Peters L."/>
            <person name="Ovchinnikova G."/>
            <person name="Lu M."/>
            <person name="Detter J.C."/>
            <person name="Han C."/>
            <person name="Tapia R."/>
            <person name="Land M."/>
            <person name="Hauser L."/>
            <person name="Kyrpides N."/>
            <person name="Ivanova N."/>
            <person name="Pagani I."/>
            <person name="Brambilla E.-M."/>
            <person name="Klenk H.-P."/>
            <person name="Woyke T."/>
        </authorList>
    </citation>
    <scope>NUCLEOTIDE SEQUENCE [LARGE SCALE GENOMIC DNA]</scope>
    <source>
        <strain evidence="7 8">NA-134</strain>
    </source>
</reference>
<dbReference type="GO" id="GO:0005524">
    <property type="term" value="F:ATP binding"/>
    <property type="evidence" value="ECO:0007669"/>
    <property type="project" value="UniProtKB-KW"/>
</dbReference>
<dbReference type="GO" id="GO:0016787">
    <property type="term" value="F:hydrolase activity"/>
    <property type="evidence" value="ECO:0007669"/>
    <property type="project" value="UniProtKB-KW"/>
</dbReference>
<dbReference type="RefSeq" id="WP_005455311.1">
    <property type="nucleotide sequence ID" value="NZ_CM001440.1"/>
</dbReference>
<dbReference type="Proteomes" id="UP000002791">
    <property type="component" value="Chromosome"/>
</dbReference>
<dbReference type="CDD" id="cd18793">
    <property type="entry name" value="SF2_C_SNF"/>
    <property type="match status" value="1"/>
</dbReference>
<accession>H5XHA8</accession>
<sequence>MSTTFTAGSLVSARGREWVVLPDSADDMLVLRPLGGGDDDVAAVFPAFEEVRHAEFTPPSPDDLGDALAAGLLRSALRIGFRSGAGPFRSLAGIAVEPRAYQLVPLLMALRQRVVRMLISDDVGIGKTVEAGLIASELLAQGSARGLAVLCSPALAEQWQDELRTKFGIDAELVLASTVSKLERNLELGQSLFDRHPHVVVSTDFIKSTRHRDDFVKHCPDLVIVDEAHTCVAADERASTASQLRHELLEKIAADAERHLLLVTATPHSGKESAFRALLGLVRPELATVDLDTEAGRRMLAAHFVHRRRADVRQFLTREKDGLADDSLREDTAFPSDRHFKDETYKLTPAYRALLDDAIAYASERVTAAGEEGKREARIAWWSAIALLRSLVSSPRAAAQTLRTRSAAALAATAEEADRLAAPLTRDSADSDALEGLDVVPGAETEQAGARLAELADRAAGLEGPEQDRKLAALVKHVKALLADGYHPIVFCRYIPTAEYVAEHLDDKLGKRTLVRAVTGTLSPQQRLQRIEELAAEAGEDPAARRVLVATDCLSEGVNLQHHFDAVVHYDLAWNPTRHDQREGRVDRYGQKRDTVRVITLYGSDNGIDGKVLEVLIKKHRQIQKDLGISVSVPDAASAGVTDAIVEWLLMRKQQPEQAGLFEAEALQSKAAELEADWKSAAEREKTSRSRFAQRAIHPEEVAREVAAVRDVLGRAAEVRGFVRHALSALEAVLRDDGAGGFTADLSGTPAGLRDALAPLLGGDVVETGKPVPFRDTAAVARGEAALVRTDPVVGAVAGYVLNAALDEKASGPRPARRCGVIRTRAVDTRTTLLLVRYRFHLTLPSRTGERQLVAEDARLLAFQGSPSNATWLAGDDAVALLEASADENTDPAFAERTMQRVLDDLDATTAHLSGYGDELAAELLASHRRVRSASGEIVRGVSVTAQKPADVLGAYVYLPASGVNA</sequence>